<proteinExistence type="predicted"/>
<dbReference type="PROSITE" id="PS51186">
    <property type="entry name" value="GNAT"/>
    <property type="match status" value="1"/>
</dbReference>
<dbReference type="GO" id="GO:0016747">
    <property type="term" value="F:acyltransferase activity, transferring groups other than amino-acyl groups"/>
    <property type="evidence" value="ECO:0007669"/>
    <property type="project" value="InterPro"/>
</dbReference>
<evidence type="ECO:0000313" key="4">
    <source>
        <dbReference type="EMBL" id="KEJ90259.1"/>
    </source>
</evidence>
<evidence type="ECO:0000256" key="1">
    <source>
        <dbReference type="ARBA" id="ARBA00022679"/>
    </source>
</evidence>
<dbReference type="eggNOG" id="COG0456">
    <property type="taxonomic scope" value="Bacteria"/>
</dbReference>
<evidence type="ECO:0000259" key="3">
    <source>
        <dbReference type="PROSITE" id="PS51186"/>
    </source>
</evidence>
<dbReference type="AlphaFoldDB" id="A0A073IKG6"/>
<dbReference type="PANTHER" id="PTHR43877">
    <property type="entry name" value="AMINOALKYLPHOSPHONATE N-ACETYLTRANSFERASE-RELATED-RELATED"/>
    <property type="match status" value="1"/>
</dbReference>
<protein>
    <submittedName>
        <fullName evidence="4">GCN5 family acetyltransferase</fullName>
    </submittedName>
</protein>
<organism evidence="4 5">
    <name type="scientific">Sulfitobacter donghicola DSW-25 = KCTC 12864 = JCM 14565</name>
    <dbReference type="NCBI Taxonomy" id="1300350"/>
    <lineage>
        <taxon>Bacteria</taxon>
        <taxon>Pseudomonadati</taxon>
        <taxon>Pseudomonadota</taxon>
        <taxon>Alphaproteobacteria</taxon>
        <taxon>Rhodobacterales</taxon>
        <taxon>Roseobacteraceae</taxon>
        <taxon>Sulfitobacter</taxon>
    </lineage>
</organism>
<sequence>MTFRKADTTDASSLAALSIEVWVGTYLKEGVSPHFADFVLDAFTPSKIAALIADPKEFILVSDNETGIDGYIRLTSNSAAPVSGCSDLEISTFYIQPRHHGKGIGTRLLEAAFEYAAQLGVSSVWLATNAENAPAIAFYLSKGFEQLGETQFTIDGNSYLNNVYSRKLR</sequence>
<feature type="domain" description="N-acetyltransferase" evidence="3">
    <location>
        <begin position="1"/>
        <end position="169"/>
    </location>
</feature>
<keyword evidence="2" id="KW-0012">Acyltransferase</keyword>
<dbReference type="InterPro" id="IPR000182">
    <property type="entry name" value="GNAT_dom"/>
</dbReference>
<dbReference type="Pfam" id="PF00583">
    <property type="entry name" value="Acetyltransf_1"/>
    <property type="match status" value="1"/>
</dbReference>
<dbReference type="SUPFAM" id="SSF55729">
    <property type="entry name" value="Acyl-CoA N-acyltransferases (Nat)"/>
    <property type="match status" value="1"/>
</dbReference>
<name>A0A073IKG6_9RHOB</name>
<dbReference type="EMBL" id="JAMC01000002">
    <property type="protein sequence ID" value="KEJ90259.1"/>
    <property type="molecule type" value="Genomic_DNA"/>
</dbReference>
<reference evidence="4 5" key="1">
    <citation type="submission" date="2014-01" db="EMBL/GenBank/DDBJ databases">
        <title>Sulfitobacter donghicola JCM 14565 Genome Sequencing.</title>
        <authorList>
            <person name="Lai Q."/>
            <person name="Hong Z."/>
        </authorList>
    </citation>
    <scope>NUCLEOTIDE SEQUENCE [LARGE SCALE GENOMIC DNA]</scope>
    <source>
        <strain evidence="4 5">JCM 14565</strain>
    </source>
</reference>
<comment type="caution">
    <text evidence="4">The sequence shown here is derived from an EMBL/GenBank/DDBJ whole genome shotgun (WGS) entry which is preliminary data.</text>
</comment>
<keyword evidence="5" id="KW-1185">Reference proteome</keyword>
<keyword evidence="1 4" id="KW-0808">Transferase</keyword>
<evidence type="ECO:0000256" key="2">
    <source>
        <dbReference type="ARBA" id="ARBA00023315"/>
    </source>
</evidence>
<dbReference type="RefSeq" id="WP_025057778.1">
    <property type="nucleotide sequence ID" value="NZ_JAMC01000002.1"/>
</dbReference>
<accession>A0A073IKG6</accession>
<dbReference type="Gene3D" id="3.40.630.30">
    <property type="match status" value="1"/>
</dbReference>
<evidence type="ECO:0000313" key="5">
    <source>
        <dbReference type="Proteomes" id="UP000027734"/>
    </source>
</evidence>
<dbReference type="InterPro" id="IPR050832">
    <property type="entry name" value="Bact_Acetyltransf"/>
</dbReference>
<dbReference type="CDD" id="cd04301">
    <property type="entry name" value="NAT_SF"/>
    <property type="match status" value="1"/>
</dbReference>
<dbReference type="Proteomes" id="UP000027734">
    <property type="component" value="Unassembled WGS sequence"/>
</dbReference>
<gene>
    <name evidence="4" type="ORF">DSW25_08680</name>
</gene>
<dbReference type="InterPro" id="IPR016181">
    <property type="entry name" value="Acyl_CoA_acyltransferase"/>
</dbReference>